<evidence type="ECO:0000256" key="3">
    <source>
        <dbReference type="ARBA" id="ARBA00023125"/>
    </source>
</evidence>
<dbReference type="EMBL" id="JABRWJ010000001">
    <property type="protein sequence ID" value="NRF65578.1"/>
    <property type="molecule type" value="Genomic_DNA"/>
</dbReference>
<comment type="caution">
    <text evidence="8">The sequence shown here is derived from an EMBL/GenBank/DDBJ whole genome shotgun (WGS) entry which is preliminary data.</text>
</comment>
<evidence type="ECO:0000313" key="8">
    <source>
        <dbReference type="EMBL" id="NRF65578.1"/>
    </source>
</evidence>
<evidence type="ECO:0000256" key="4">
    <source>
        <dbReference type="ARBA" id="ARBA00023172"/>
    </source>
</evidence>
<dbReference type="PANTHER" id="PTHR30349">
    <property type="entry name" value="PHAGE INTEGRASE-RELATED"/>
    <property type="match status" value="1"/>
</dbReference>
<reference evidence="8 9" key="1">
    <citation type="submission" date="2020-05" db="EMBL/GenBank/DDBJ databases">
        <title>Aquincola sp. isolate from soil.</title>
        <authorList>
            <person name="Han J."/>
            <person name="Kim D.-U."/>
        </authorList>
    </citation>
    <scope>NUCLEOTIDE SEQUENCE [LARGE SCALE GENOMIC DNA]</scope>
    <source>
        <strain evidence="8 9">S2</strain>
    </source>
</reference>
<evidence type="ECO:0000259" key="6">
    <source>
        <dbReference type="PROSITE" id="PS51898"/>
    </source>
</evidence>
<dbReference type="InterPro" id="IPR011010">
    <property type="entry name" value="DNA_brk_join_enz"/>
</dbReference>
<evidence type="ECO:0000259" key="7">
    <source>
        <dbReference type="PROSITE" id="PS51900"/>
    </source>
</evidence>
<dbReference type="PROSITE" id="PS51900">
    <property type="entry name" value="CB"/>
    <property type="match status" value="1"/>
</dbReference>
<dbReference type="Pfam" id="PF00589">
    <property type="entry name" value="Phage_integrase"/>
    <property type="match status" value="1"/>
</dbReference>
<feature type="domain" description="Tyr recombinase" evidence="6">
    <location>
        <begin position="425"/>
        <end position="660"/>
    </location>
</feature>
<dbReference type="PROSITE" id="PS51898">
    <property type="entry name" value="TYR_RECOMBINASE"/>
    <property type="match status" value="1"/>
</dbReference>
<dbReference type="PANTHER" id="PTHR30349:SF41">
    <property type="entry name" value="INTEGRASE_RECOMBINASE PROTEIN MJ0367-RELATED"/>
    <property type="match status" value="1"/>
</dbReference>
<dbReference type="InterPro" id="IPR010998">
    <property type="entry name" value="Integrase_recombinase_N"/>
</dbReference>
<keyword evidence="2" id="KW-0229">DNA integration</keyword>
<feature type="domain" description="Core-binding (CB)" evidence="7">
    <location>
        <begin position="293"/>
        <end position="401"/>
    </location>
</feature>
<dbReference type="Gene3D" id="1.10.150.130">
    <property type="match status" value="1"/>
</dbReference>
<evidence type="ECO:0000256" key="2">
    <source>
        <dbReference type="ARBA" id="ARBA00022908"/>
    </source>
</evidence>
<dbReference type="InterPro" id="IPR044068">
    <property type="entry name" value="CB"/>
</dbReference>
<sequence>MNRTPDLFDPRALTPAPPPAAARRRKLHAGHFAFMRALVQGLDWTQSWQRYLRLEGEASDRRTVRSTIAWMRDEFAAAARREQRFGTARLVLLDAARLPEVAAPALPSLEDFAASHGLEDFSQSEQQASYEAVFGRATHRQRRRARLIARQLEALHWLELRVAEPPRATDPLAFWLNPALATPLEAAGLLTLADLVARINGIGQRWHRPMRGLGDIKAQRIVEWLKAHRPSTGLVLGEHTARPRSQLAAAELDALVNPASDVRPGPKFVVPTALDGRTGRHRAPRASCLIDADTDRQAIDAWLASKAGQGRAHTQRACRKEAERFVLWAVLERRCALSSIEPADCLAYRDFLADPQPRDRWCGARGRPRWSPLWRPFEGPLSAAARRQALTALKNLFGFLADRRYLIGNPWALTDAAATAGPKLDPQRCLDAAQAACVRAAIDAAHGVPSSAQRRLGLAWRLLQATGMRPSEAVSATADQLLRSHLPPEPGDEAALAVWLLRIAGPGQRARELPLPDALIDELGDYLASRGLPRDPLHPDNRGTHLLGRATDLAVRAPNLPTADKPVDPRAGIGTSTLYRQLKRCFADAAATLRAQGDDAGAQQLARASTHWLRHSHARRSLDHGLPLPLLQQQLGHAALSTTAAYERHGTRRRLLAAQAVLRAESFTATEPSGNER</sequence>
<evidence type="ECO:0000256" key="5">
    <source>
        <dbReference type="PROSITE-ProRule" id="PRU01248"/>
    </source>
</evidence>
<dbReference type="InterPro" id="IPR013762">
    <property type="entry name" value="Integrase-like_cat_sf"/>
</dbReference>
<dbReference type="InterPro" id="IPR002104">
    <property type="entry name" value="Integrase_catalytic"/>
</dbReference>
<dbReference type="Proteomes" id="UP000737171">
    <property type="component" value="Unassembled WGS sequence"/>
</dbReference>
<keyword evidence="9" id="KW-1185">Reference proteome</keyword>
<gene>
    <name evidence="8" type="ORF">HLB44_01140</name>
</gene>
<accession>A0ABX2ECF9</accession>
<proteinExistence type="inferred from homology"/>
<dbReference type="Pfam" id="PF12482">
    <property type="entry name" value="DUF3701"/>
    <property type="match status" value="1"/>
</dbReference>
<dbReference type="InterPro" id="IPR022169">
    <property type="entry name" value="DUF3701"/>
</dbReference>
<organism evidence="8 9">
    <name type="scientific">Pseudaquabacterium terrae</name>
    <dbReference type="NCBI Taxonomy" id="2732868"/>
    <lineage>
        <taxon>Bacteria</taxon>
        <taxon>Pseudomonadati</taxon>
        <taxon>Pseudomonadota</taxon>
        <taxon>Betaproteobacteria</taxon>
        <taxon>Burkholderiales</taxon>
        <taxon>Sphaerotilaceae</taxon>
        <taxon>Pseudaquabacterium</taxon>
    </lineage>
</organism>
<comment type="similarity">
    <text evidence="1">Belongs to the 'phage' integrase family.</text>
</comment>
<keyword evidence="3 5" id="KW-0238">DNA-binding</keyword>
<dbReference type="CDD" id="cd00397">
    <property type="entry name" value="DNA_BRE_C"/>
    <property type="match status" value="1"/>
</dbReference>
<dbReference type="Gene3D" id="1.10.443.10">
    <property type="entry name" value="Intergrase catalytic core"/>
    <property type="match status" value="1"/>
</dbReference>
<protein>
    <submittedName>
        <fullName evidence="8">Tyrosine-type recombinase/integrase</fullName>
    </submittedName>
</protein>
<evidence type="ECO:0000313" key="9">
    <source>
        <dbReference type="Proteomes" id="UP000737171"/>
    </source>
</evidence>
<dbReference type="InterPro" id="IPR050090">
    <property type="entry name" value="Tyrosine_recombinase_XerCD"/>
</dbReference>
<name>A0ABX2ECF9_9BURK</name>
<evidence type="ECO:0000256" key="1">
    <source>
        <dbReference type="ARBA" id="ARBA00008857"/>
    </source>
</evidence>
<dbReference type="RefSeq" id="WP_173119752.1">
    <property type="nucleotide sequence ID" value="NZ_JABRWJ010000001.1"/>
</dbReference>
<dbReference type="SUPFAM" id="SSF56349">
    <property type="entry name" value="DNA breaking-rejoining enzymes"/>
    <property type="match status" value="1"/>
</dbReference>
<keyword evidence="4" id="KW-0233">DNA recombination</keyword>